<dbReference type="AlphaFoldDB" id="A0A5N7DJS4"/>
<dbReference type="GO" id="GO:0005524">
    <property type="term" value="F:ATP binding"/>
    <property type="evidence" value="ECO:0007669"/>
    <property type="project" value="InterPro"/>
</dbReference>
<dbReference type="GO" id="GO:0004672">
    <property type="term" value="F:protein kinase activity"/>
    <property type="evidence" value="ECO:0007669"/>
    <property type="project" value="InterPro"/>
</dbReference>
<dbReference type="SMART" id="SM00220">
    <property type="entry name" value="S_TKc"/>
    <property type="match status" value="1"/>
</dbReference>
<keyword evidence="3" id="KW-0808">Transferase</keyword>
<organism evidence="3 4">
    <name type="scientific">Aspergillus pseudonomiae</name>
    <dbReference type="NCBI Taxonomy" id="1506151"/>
    <lineage>
        <taxon>Eukaryota</taxon>
        <taxon>Fungi</taxon>
        <taxon>Dikarya</taxon>
        <taxon>Ascomycota</taxon>
        <taxon>Pezizomycotina</taxon>
        <taxon>Eurotiomycetes</taxon>
        <taxon>Eurotiomycetidae</taxon>
        <taxon>Eurotiales</taxon>
        <taxon>Aspergillaceae</taxon>
        <taxon>Aspergillus</taxon>
        <taxon>Aspergillus subgen. Circumdati</taxon>
    </lineage>
</organism>
<proteinExistence type="predicted"/>
<dbReference type="PROSITE" id="PS50011">
    <property type="entry name" value="PROTEIN_KINASE_DOM"/>
    <property type="match status" value="1"/>
</dbReference>
<sequence length="404" mass="46604">MDIQHQFPGVHWVWGGGISFVYEVYPLIVVKVPKSGQEEREKFRKELKIYEILSRHPPYTSLYMRDIFFADRRQFNLTRDPGSRVVFKMEKLESLMLGKSWMNDLAQGVPFLGSSNLAHGDLRPENILLDRDRLKLSDFDCTAEFGTDFETCLCPYGRLLNSNEADQGIPGTAGLLGPRAEQFALGSVYYFINYGFEVYDNQSLADDPYEHGPKVMDLLQDMKFPQLGGDPLIEDIINKCWHNQYLTLGDLATHTETFLKEPQSVAPNHEAAACPRWSTAINRTPPQVWSSLGSQRRSNEEVNNGDDYYNTDQKRSGQRRPSKEKFCQDLEKRRLVRLLTSSRPMELGFSMEHRHVPRTTPANWEGGDHYGGSRRWQRLRFDNVGKTDTTRHPRDSWLVIDQAY</sequence>
<dbReference type="Proteomes" id="UP000325579">
    <property type="component" value="Unassembled WGS sequence"/>
</dbReference>
<dbReference type="Gene3D" id="1.10.510.10">
    <property type="entry name" value="Transferase(Phosphotransferase) domain 1"/>
    <property type="match status" value="1"/>
</dbReference>
<dbReference type="RefSeq" id="XP_031944009.1">
    <property type="nucleotide sequence ID" value="XM_032084413.1"/>
</dbReference>
<dbReference type="EMBL" id="ML736752">
    <property type="protein sequence ID" value="KAE8406690.1"/>
    <property type="molecule type" value="Genomic_DNA"/>
</dbReference>
<protein>
    <submittedName>
        <fullName evidence="3">Kinase-like domain-containing protein</fullName>
    </submittedName>
</protein>
<accession>A0A5N7DJS4</accession>
<reference evidence="3 4" key="1">
    <citation type="submission" date="2019-04" db="EMBL/GenBank/DDBJ databases">
        <authorList>
            <consortium name="DOE Joint Genome Institute"/>
            <person name="Mondo S."/>
            <person name="Kjaerbolling I."/>
            <person name="Vesth T."/>
            <person name="Frisvad J.C."/>
            <person name="Nybo J.L."/>
            <person name="Theobald S."/>
            <person name="Kildgaard S."/>
            <person name="Isbrandt T."/>
            <person name="Kuo A."/>
            <person name="Sato A."/>
            <person name="Lyhne E.K."/>
            <person name="Kogle M.E."/>
            <person name="Wiebenga A."/>
            <person name="Kun R.S."/>
            <person name="Lubbers R.J."/>
            <person name="Makela M.R."/>
            <person name="Barry K."/>
            <person name="Chovatia M."/>
            <person name="Clum A."/>
            <person name="Daum C."/>
            <person name="Haridas S."/>
            <person name="He G."/>
            <person name="LaButti K."/>
            <person name="Lipzen A."/>
            <person name="Riley R."/>
            <person name="Salamov A."/>
            <person name="Simmons B.A."/>
            <person name="Magnuson J.K."/>
            <person name="Henrissat B."/>
            <person name="Mortensen U.H."/>
            <person name="Larsen T.O."/>
            <person name="Devries R.P."/>
            <person name="Grigoriev I.V."/>
            <person name="Machida M."/>
            <person name="Baker S.E."/>
            <person name="Andersen M.R."/>
            <person name="Cantor M.N."/>
            <person name="Hua S.X."/>
        </authorList>
    </citation>
    <scope>NUCLEOTIDE SEQUENCE [LARGE SCALE GENOMIC DNA]</scope>
    <source>
        <strain evidence="3 4">CBS 119388</strain>
    </source>
</reference>
<evidence type="ECO:0000256" key="1">
    <source>
        <dbReference type="SAM" id="MobiDB-lite"/>
    </source>
</evidence>
<feature type="region of interest" description="Disordered" evidence="1">
    <location>
        <begin position="288"/>
        <end position="325"/>
    </location>
</feature>
<dbReference type="GeneID" id="43669104"/>
<keyword evidence="3" id="KW-0418">Kinase</keyword>
<evidence type="ECO:0000259" key="2">
    <source>
        <dbReference type="PROSITE" id="PS50011"/>
    </source>
</evidence>
<evidence type="ECO:0000313" key="3">
    <source>
        <dbReference type="EMBL" id="KAE8406690.1"/>
    </source>
</evidence>
<dbReference type="SUPFAM" id="SSF56112">
    <property type="entry name" value="Protein kinase-like (PK-like)"/>
    <property type="match status" value="1"/>
</dbReference>
<gene>
    <name evidence="3" type="ORF">BDV37DRAFT_269724</name>
</gene>
<dbReference type="Pfam" id="PF00069">
    <property type="entry name" value="Pkinase"/>
    <property type="match status" value="1"/>
</dbReference>
<dbReference type="InterPro" id="IPR011009">
    <property type="entry name" value="Kinase-like_dom_sf"/>
</dbReference>
<evidence type="ECO:0000313" key="4">
    <source>
        <dbReference type="Proteomes" id="UP000325579"/>
    </source>
</evidence>
<feature type="domain" description="Protein kinase" evidence="2">
    <location>
        <begin position="7"/>
        <end position="309"/>
    </location>
</feature>
<keyword evidence="4" id="KW-1185">Reference proteome</keyword>
<dbReference type="OrthoDB" id="4062651at2759"/>
<name>A0A5N7DJS4_9EURO</name>
<dbReference type="InterPro" id="IPR000719">
    <property type="entry name" value="Prot_kinase_dom"/>
</dbReference>